<dbReference type="Gene3D" id="3.40.50.620">
    <property type="entry name" value="HUPs"/>
    <property type="match status" value="1"/>
</dbReference>
<dbReference type="AlphaFoldDB" id="A0A345C462"/>
<reference evidence="2 3" key="1">
    <citation type="journal article" date="2018" name="J. Microbiol.">
        <title>Salicibibacter kimchii gen. nov., sp. nov., a moderately halophilic and alkalitolerant bacterium in the family Bacillaceae, isolated from kimchi.</title>
        <authorList>
            <person name="Jang J.Y."/>
            <person name="Oh Y.J."/>
            <person name="Lim S.K."/>
            <person name="Park H.K."/>
            <person name="Lee C."/>
            <person name="Kim J.Y."/>
            <person name="Lee M.A."/>
            <person name="Choi H.J."/>
        </authorList>
    </citation>
    <scope>NUCLEOTIDE SEQUENCE [LARGE SCALE GENOMIC DNA]</scope>
    <source>
        <strain evidence="2 3">NKC1-1</strain>
    </source>
</reference>
<evidence type="ECO:0000313" key="2">
    <source>
        <dbReference type="EMBL" id="AXF57993.1"/>
    </source>
</evidence>
<dbReference type="Proteomes" id="UP000252100">
    <property type="component" value="Chromosome"/>
</dbReference>
<dbReference type="PANTHER" id="PTHR45569:SF1">
    <property type="entry name" value="SENSOR PROTEIN KDPD"/>
    <property type="match status" value="1"/>
</dbReference>
<dbReference type="EMBL" id="CP031092">
    <property type="protein sequence ID" value="AXF57993.1"/>
    <property type="molecule type" value="Genomic_DNA"/>
</dbReference>
<protein>
    <submittedName>
        <fullName evidence="2">Universal stress protein UspA</fullName>
    </submittedName>
</protein>
<dbReference type="OrthoDB" id="9806130at2"/>
<name>A0A345C462_9BACI</name>
<dbReference type="InterPro" id="IPR014729">
    <property type="entry name" value="Rossmann-like_a/b/a_fold"/>
</dbReference>
<accession>A0A345C462</accession>
<evidence type="ECO:0000259" key="1">
    <source>
        <dbReference type="Pfam" id="PF00582"/>
    </source>
</evidence>
<dbReference type="SUPFAM" id="SSF52402">
    <property type="entry name" value="Adenine nucleotide alpha hydrolases-like"/>
    <property type="match status" value="1"/>
</dbReference>
<dbReference type="KEGG" id="rue:DT065_13540"/>
<dbReference type="GO" id="GO:0005886">
    <property type="term" value="C:plasma membrane"/>
    <property type="evidence" value="ECO:0007669"/>
    <property type="project" value="TreeGrafter"/>
</dbReference>
<dbReference type="Pfam" id="PF00582">
    <property type="entry name" value="Usp"/>
    <property type="match status" value="1"/>
</dbReference>
<dbReference type="PANTHER" id="PTHR45569">
    <property type="entry name" value="SENSOR PROTEIN KDPD"/>
    <property type="match status" value="1"/>
</dbReference>
<dbReference type="InterPro" id="IPR006016">
    <property type="entry name" value="UspA"/>
</dbReference>
<organism evidence="2 3">
    <name type="scientific">Salicibibacter kimchii</name>
    <dbReference type="NCBI Taxonomy" id="2099786"/>
    <lineage>
        <taxon>Bacteria</taxon>
        <taxon>Bacillati</taxon>
        <taxon>Bacillota</taxon>
        <taxon>Bacilli</taxon>
        <taxon>Bacillales</taxon>
        <taxon>Bacillaceae</taxon>
        <taxon>Salicibibacter</taxon>
    </lineage>
</organism>
<proteinExistence type="predicted"/>
<dbReference type="GO" id="GO:0000155">
    <property type="term" value="F:phosphorelay sensor kinase activity"/>
    <property type="evidence" value="ECO:0007669"/>
    <property type="project" value="TreeGrafter"/>
</dbReference>
<dbReference type="RefSeq" id="WP_114376316.1">
    <property type="nucleotide sequence ID" value="NZ_CP031092.1"/>
</dbReference>
<dbReference type="InterPro" id="IPR052023">
    <property type="entry name" value="Histidine_kinase_KdpD"/>
</dbReference>
<sequence>MSLNNPVQERVLVCVDYGQTGRRLIRRGGHLANKLGAELIILIFDSLPDDEYVYHKEIDISIFEELAKAYDAKIIVKKAKAIDITKTIIKTANRENASQIILGQKVENVWTTVLGRSIIDVLLRQVPSADLHIVPSERSSAEEEWIYELGTKAYLVENTDGSYNLQFEENNEVKFEGVFLKHSHTDFENGIFAFLSEDEKTMEVRVEKRKVHSLLDIDEEDDGNPM</sequence>
<keyword evidence="3" id="KW-1185">Reference proteome</keyword>
<feature type="domain" description="UspA" evidence="1">
    <location>
        <begin position="9"/>
        <end position="126"/>
    </location>
</feature>
<evidence type="ECO:0000313" key="3">
    <source>
        <dbReference type="Proteomes" id="UP000252100"/>
    </source>
</evidence>
<gene>
    <name evidence="2" type="ORF">DT065_13540</name>
</gene>